<reference evidence="1 2" key="1">
    <citation type="submission" date="2019-06" db="EMBL/GenBank/DDBJ databases">
        <title>Sequencing the genomes of 1000 actinobacteria strains.</title>
        <authorList>
            <person name="Klenk H.-P."/>
        </authorList>
    </citation>
    <scope>NUCLEOTIDE SEQUENCE [LARGE SCALE GENOMIC DNA]</scope>
    <source>
        <strain evidence="1 2">DSM 41649</strain>
    </source>
</reference>
<sequence length="473" mass="51124">MSNAASTKRHRFSGVEASEKFPVEYRFFNARNGNRHLVIVFANFSAPEDFGWSNGVLDNLRANVLWIRDRFDGENSYYLCKGMDFSIEASVTSLIARFMNALSLTPADCTLLGSSKGASAALYFGLRYGFKNMVAIAPQFAIGTYVREVHPRTARFMTGEAVSDENIRILDGILPDLVVGGANAGANVYLFSSPADSQYHQQIEPYLGLFQNYANFNFVFTESPFVTNHAEVAGRNVPIIMGLINFLIDGIAPRIGLVRNGYEDPHGDRSAINDYLAATALGEGGPLAPPVVSVPGANQQVPGAVMRFVGSARGAAKVSFWENGKRLGWSNVAADGSWGWAPGKPWAMGDHVVKVFAVDSTGGESERTTVPFTILNTLPAPVVSAPVPYQMVPPAAVGFMGSAWGAVRVELWENGKRLGASDVAADGSWMWQSDGSWLEGDHVVKVFAVDPTGSESERTSVPFTIPTPLYKGF</sequence>
<organism evidence="1 2">
    <name type="scientific">Kitasatospora atroaurantiaca</name>
    <dbReference type="NCBI Taxonomy" id="285545"/>
    <lineage>
        <taxon>Bacteria</taxon>
        <taxon>Bacillati</taxon>
        <taxon>Actinomycetota</taxon>
        <taxon>Actinomycetes</taxon>
        <taxon>Kitasatosporales</taxon>
        <taxon>Streptomycetaceae</taxon>
        <taxon>Kitasatospora</taxon>
    </lineage>
</organism>
<protein>
    <recommendedName>
        <fullName evidence="3">Bacterial Ig-like domain-containing protein</fullName>
    </recommendedName>
</protein>
<dbReference type="SUPFAM" id="SSF53474">
    <property type="entry name" value="alpha/beta-Hydrolases"/>
    <property type="match status" value="1"/>
</dbReference>
<dbReference type="RefSeq" id="WP_145789192.1">
    <property type="nucleotide sequence ID" value="NZ_BAAABR010000079.1"/>
</dbReference>
<dbReference type="Gene3D" id="2.60.40.10">
    <property type="entry name" value="Immunoglobulins"/>
    <property type="match status" value="2"/>
</dbReference>
<evidence type="ECO:0008006" key="3">
    <source>
        <dbReference type="Google" id="ProtNLM"/>
    </source>
</evidence>
<proteinExistence type="predicted"/>
<comment type="caution">
    <text evidence="1">The sequence shown here is derived from an EMBL/GenBank/DDBJ whole genome shotgun (WGS) entry which is preliminary data.</text>
</comment>
<gene>
    <name evidence="1" type="ORF">FB465_1778</name>
</gene>
<keyword evidence="2" id="KW-1185">Reference proteome</keyword>
<evidence type="ECO:0000313" key="2">
    <source>
        <dbReference type="Proteomes" id="UP000318416"/>
    </source>
</evidence>
<dbReference type="InterPro" id="IPR013783">
    <property type="entry name" value="Ig-like_fold"/>
</dbReference>
<dbReference type="InterPro" id="IPR029058">
    <property type="entry name" value="AB_hydrolase_fold"/>
</dbReference>
<dbReference type="AlphaFoldDB" id="A0A561EME7"/>
<dbReference type="GO" id="GO:0005975">
    <property type="term" value="P:carbohydrate metabolic process"/>
    <property type="evidence" value="ECO:0007669"/>
    <property type="project" value="UniProtKB-ARBA"/>
</dbReference>
<dbReference type="OrthoDB" id="6546405at2"/>
<dbReference type="Proteomes" id="UP000318416">
    <property type="component" value="Unassembled WGS sequence"/>
</dbReference>
<dbReference type="EMBL" id="VIVR01000001">
    <property type="protein sequence ID" value="TWE16787.1"/>
    <property type="molecule type" value="Genomic_DNA"/>
</dbReference>
<evidence type="ECO:0000313" key="1">
    <source>
        <dbReference type="EMBL" id="TWE16787.1"/>
    </source>
</evidence>
<name>A0A561EME7_9ACTN</name>
<accession>A0A561EME7</accession>